<evidence type="ECO:0000256" key="3">
    <source>
        <dbReference type="ARBA" id="ARBA00022517"/>
    </source>
</evidence>
<evidence type="ECO:0000256" key="1">
    <source>
        <dbReference type="ARBA" id="ARBA00004496"/>
    </source>
</evidence>
<dbReference type="InterPro" id="IPR013087">
    <property type="entry name" value="Znf_C2H2_type"/>
</dbReference>
<organism evidence="10 11">
    <name type="scientific">Cylindrobasidium torrendii FP15055 ss-10</name>
    <dbReference type="NCBI Taxonomy" id="1314674"/>
    <lineage>
        <taxon>Eukaryota</taxon>
        <taxon>Fungi</taxon>
        <taxon>Dikarya</taxon>
        <taxon>Basidiomycota</taxon>
        <taxon>Agaricomycotina</taxon>
        <taxon>Agaricomycetes</taxon>
        <taxon>Agaricomycetidae</taxon>
        <taxon>Agaricales</taxon>
        <taxon>Marasmiineae</taxon>
        <taxon>Physalacriaceae</taxon>
        <taxon>Cylindrobasidium</taxon>
    </lineage>
</organism>
<feature type="region of interest" description="Disordered" evidence="8">
    <location>
        <begin position="235"/>
        <end position="291"/>
    </location>
</feature>
<dbReference type="PROSITE" id="PS00028">
    <property type="entry name" value="ZINC_FINGER_C2H2_1"/>
    <property type="match status" value="1"/>
</dbReference>
<feature type="compositionally biased region" description="Basic and acidic residues" evidence="8">
    <location>
        <begin position="385"/>
        <end position="395"/>
    </location>
</feature>
<dbReference type="InterPro" id="IPR040025">
    <property type="entry name" value="Znf622/Rei1/Reh1"/>
</dbReference>
<dbReference type="GO" id="GO:0005737">
    <property type="term" value="C:cytoplasm"/>
    <property type="evidence" value="ECO:0007669"/>
    <property type="project" value="UniProtKB-SubCell"/>
</dbReference>
<keyword evidence="5" id="KW-0677">Repeat</keyword>
<dbReference type="GO" id="GO:0008270">
    <property type="term" value="F:zinc ion binding"/>
    <property type="evidence" value="ECO:0007669"/>
    <property type="project" value="InterPro"/>
</dbReference>
<keyword evidence="2" id="KW-0963">Cytoplasm</keyword>
<keyword evidence="11" id="KW-1185">Reference proteome</keyword>
<comment type="similarity">
    <text evidence="7">Belongs to the REI1 family.</text>
</comment>
<dbReference type="PANTHER" id="PTHR13182">
    <property type="entry name" value="ZINC FINGER PROTEIN 622"/>
    <property type="match status" value="1"/>
</dbReference>
<dbReference type="SUPFAM" id="SSF57667">
    <property type="entry name" value="beta-beta-alpha zinc fingers"/>
    <property type="match status" value="2"/>
</dbReference>
<accession>A0A0D7B5Z5</accession>
<evidence type="ECO:0000256" key="4">
    <source>
        <dbReference type="ARBA" id="ARBA00022723"/>
    </source>
</evidence>
<dbReference type="SMART" id="SM00355">
    <property type="entry name" value="ZnF_C2H2"/>
    <property type="match status" value="3"/>
</dbReference>
<dbReference type="EMBL" id="KN880572">
    <property type="protein sequence ID" value="KIY65917.1"/>
    <property type="molecule type" value="Genomic_DNA"/>
</dbReference>
<dbReference type="Proteomes" id="UP000054007">
    <property type="component" value="Unassembled WGS sequence"/>
</dbReference>
<dbReference type="Pfam" id="PF12874">
    <property type="entry name" value="zf-met"/>
    <property type="match status" value="1"/>
</dbReference>
<dbReference type="InterPro" id="IPR041661">
    <property type="entry name" value="ZN622/Rei1/Reh1_Znf-C2H2"/>
</dbReference>
<feature type="region of interest" description="Disordered" evidence="8">
    <location>
        <begin position="385"/>
        <end position="414"/>
    </location>
</feature>
<gene>
    <name evidence="10" type="ORF">CYLTODRAFT_423902</name>
</gene>
<keyword evidence="3" id="KW-0690">Ribosome biogenesis</keyword>
<evidence type="ECO:0000313" key="11">
    <source>
        <dbReference type="Proteomes" id="UP000054007"/>
    </source>
</evidence>
<feature type="compositionally biased region" description="Acidic residues" evidence="8">
    <location>
        <begin position="238"/>
        <end position="269"/>
    </location>
</feature>
<dbReference type="Gene3D" id="3.30.160.60">
    <property type="entry name" value="Classic Zinc Finger"/>
    <property type="match status" value="1"/>
</dbReference>
<dbReference type="SMART" id="SM00451">
    <property type="entry name" value="ZnF_U1"/>
    <property type="match status" value="1"/>
</dbReference>
<evidence type="ECO:0000256" key="7">
    <source>
        <dbReference type="ARBA" id="ARBA00034126"/>
    </source>
</evidence>
<name>A0A0D7B5Z5_9AGAR</name>
<dbReference type="PANTHER" id="PTHR13182:SF8">
    <property type="entry name" value="CYTOPLASMIC 60S SUBUNIT BIOGENESIS FACTOR ZNF622"/>
    <property type="match status" value="1"/>
</dbReference>
<dbReference type="AlphaFoldDB" id="A0A0D7B5Z5"/>
<sequence>MKRRVAGLPPVSAAVFNEKVLERRQETSIMSSVHGSKCEVCNKIYTTENAYRSHIQSKKHKETELRAATRPAAPVAVTESLPDTVESAPVTFETPTVEQPSTAEPVIVEEAEDSEGEDDIDAKIAAARSRLGATQCLFCSLSFGTLNENLAHMSTGHSFFIPEAEYLTDVAGLIEYLGEKIAVGNVCLYCNGKGRALHSLDAVRKHMLDKGHCKLAYHTESERLEFSDYYDFRSSYSDPEDSESESESEAEDQEWEDTDGEEEADETVDAPEKPRRQKKSKQAAGPSKNQITYGDSEYELVLPSGARIGHRSLKRYYAQNFVNLPEGKEVDPNSGQAIVRKMLADKNNVLVPTKGGFGAYGGGLQVVKARNTGEAKEAGRHIKEFRDQKRRENFKTKVGFRHNSQKHYRDPLLQ</sequence>
<reference evidence="10 11" key="1">
    <citation type="journal article" date="2015" name="Fungal Genet. Biol.">
        <title>Evolution of novel wood decay mechanisms in Agaricales revealed by the genome sequences of Fistulina hepatica and Cylindrobasidium torrendii.</title>
        <authorList>
            <person name="Floudas D."/>
            <person name="Held B.W."/>
            <person name="Riley R."/>
            <person name="Nagy L.G."/>
            <person name="Koehler G."/>
            <person name="Ransdell A.S."/>
            <person name="Younus H."/>
            <person name="Chow J."/>
            <person name="Chiniquy J."/>
            <person name="Lipzen A."/>
            <person name="Tritt A."/>
            <person name="Sun H."/>
            <person name="Haridas S."/>
            <person name="LaButti K."/>
            <person name="Ohm R.A."/>
            <person name="Kues U."/>
            <person name="Blanchette R.A."/>
            <person name="Grigoriev I.V."/>
            <person name="Minto R.E."/>
            <person name="Hibbett D.S."/>
        </authorList>
    </citation>
    <scope>NUCLEOTIDE SEQUENCE [LARGE SCALE GENOMIC DNA]</scope>
    <source>
        <strain evidence="10 11">FP15055 ss-10</strain>
    </source>
</reference>
<dbReference type="InterPro" id="IPR036236">
    <property type="entry name" value="Znf_C2H2_sf"/>
</dbReference>
<comment type="subcellular location">
    <subcellularLocation>
        <location evidence="1">Cytoplasm</location>
    </subcellularLocation>
</comment>
<keyword evidence="4" id="KW-0479">Metal-binding</keyword>
<keyword evidence="6" id="KW-0862">Zinc</keyword>
<dbReference type="GO" id="GO:0003676">
    <property type="term" value="F:nucleic acid binding"/>
    <property type="evidence" value="ECO:0007669"/>
    <property type="project" value="InterPro"/>
</dbReference>
<proteinExistence type="inferred from homology"/>
<dbReference type="GO" id="GO:0042273">
    <property type="term" value="P:ribosomal large subunit biogenesis"/>
    <property type="evidence" value="ECO:0007669"/>
    <property type="project" value="UniProtKB-ARBA"/>
</dbReference>
<evidence type="ECO:0000256" key="8">
    <source>
        <dbReference type="SAM" id="MobiDB-lite"/>
    </source>
</evidence>
<dbReference type="STRING" id="1314674.A0A0D7B5Z5"/>
<evidence type="ECO:0000313" key="10">
    <source>
        <dbReference type="EMBL" id="KIY65917.1"/>
    </source>
</evidence>
<dbReference type="Pfam" id="PF12756">
    <property type="entry name" value="zf-C2H2_2"/>
    <property type="match status" value="1"/>
</dbReference>
<evidence type="ECO:0000256" key="6">
    <source>
        <dbReference type="ARBA" id="ARBA00022833"/>
    </source>
</evidence>
<evidence type="ECO:0000259" key="9">
    <source>
        <dbReference type="PROSITE" id="PS00028"/>
    </source>
</evidence>
<evidence type="ECO:0000256" key="2">
    <source>
        <dbReference type="ARBA" id="ARBA00022490"/>
    </source>
</evidence>
<dbReference type="InterPro" id="IPR003604">
    <property type="entry name" value="Matrin/U1-like-C_Znf_C2H2"/>
</dbReference>
<evidence type="ECO:0000256" key="5">
    <source>
        <dbReference type="ARBA" id="ARBA00022737"/>
    </source>
</evidence>
<dbReference type="OrthoDB" id="19329at2759"/>
<feature type="domain" description="C2H2-type" evidence="9">
    <location>
        <begin position="38"/>
        <end position="60"/>
    </location>
</feature>
<protein>
    <recommendedName>
        <fullName evidence="9">C2H2-type domain-containing protein</fullName>
    </recommendedName>
</protein>
<dbReference type="GO" id="GO:0030687">
    <property type="term" value="C:preribosome, large subunit precursor"/>
    <property type="evidence" value="ECO:0007669"/>
    <property type="project" value="TreeGrafter"/>
</dbReference>